<keyword evidence="2" id="KW-1185">Reference proteome</keyword>
<accession>A0AAD5YAE4</accession>
<evidence type="ECO:0000313" key="1">
    <source>
        <dbReference type="EMBL" id="KAJ3475301.1"/>
    </source>
</evidence>
<sequence length="858" mass="99012">MAALPSPNEPLEAEQMSLKQFVELAYGYIREGDVNDVLSFVLAGRMPPANPGQPQRRVYVNALQEAMLRSIADVTLHRDYDSLIAITEDLPFKTHMAIYPIPCHKDTLTTSNHMTYNVTLSNGRRKKVPLHQIPNCGFGKVEARHITRLFFPALWETQHSRGLTQAQLTTLYDRCVQPTVYEIFENVQEHWPPSYATAYQLQRDEFGKLHFHTVDAKHQCLQQFSTALRARLNNVEIFRGSFYLHEFRGLKGTSHHDPRRPAEITIAYRNVMQHIDVDRINLEQWFIDVGIEINRPETVLQWRKSAHPSILKFVLPHVDDAHITALLASSSRFNLDISAHHGDLAGFRCEPRSDGVRDQVSYINVYTTDKEGSYQLHKGLFTRRPTSAVLPAFMEKLMKDVESMAGQVAQYSQEESRHEGNCRLEVRVPLSIHSTTLTTFPPRLALNGMARYHYTTWWMLKFHRLTAIAWALRHIRDSPPEVRAWRSSLILASCCIYMLNAIFVRPADNSRSKELSRACTLHTARDAALADEEFDRDNLVPVEYAQGLYFVSQILMEQDKWPRLNAFVTMDDDHLYGLYGSDKESILQLFLPALFRNADTNPGRIHNRRSRMTTDVALFRDNDDYNGPDFEIPNRVIALAPKIRMTGPDAEEFAALTLDDPEDENMTVAQAMRKIWQQLPLDIVTLSPNKGGRRNGSYILLPKQEMELVTMDLFLSNDFTPLFERIRYKVLSKDEWQRFVFDKFFPNPDDVRHVPHAQNFKKCKYLTEWFSQATQLSRRDLQAVRRLLWDEFQKLVWLPYPASDRMWNTKRTTTAGFVTLPEGDELCPQIAVYGAHRKVPNIDPQPEIAVEEVNAAEE</sequence>
<organism evidence="1 2">
    <name type="scientific">Meripilus lineatus</name>
    <dbReference type="NCBI Taxonomy" id="2056292"/>
    <lineage>
        <taxon>Eukaryota</taxon>
        <taxon>Fungi</taxon>
        <taxon>Dikarya</taxon>
        <taxon>Basidiomycota</taxon>
        <taxon>Agaricomycotina</taxon>
        <taxon>Agaricomycetes</taxon>
        <taxon>Polyporales</taxon>
        <taxon>Meripilaceae</taxon>
        <taxon>Meripilus</taxon>
    </lineage>
</organism>
<reference evidence="1" key="1">
    <citation type="submission" date="2022-07" db="EMBL/GenBank/DDBJ databases">
        <title>Genome Sequence of Physisporinus lineatus.</title>
        <authorList>
            <person name="Buettner E."/>
        </authorList>
    </citation>
    <scope>NUCLEOTIDE SEQUENCE</scope>
    <source>
        <strain evidence="1">VT162</strain>
    </source>
</reference>
<gene>
    <name evidence="1" type="ORF">NLI96_g11927</name>
</gene>
<dbReference type="AlphaFoldDB" id="A0AAD5YAE4"/>
<comment type="caution">
    <text evidence="1">The sequence shown here is derived from an EMBL/GenBank/DDBJ whole genome shotgun (WGS) entry which is preliminary data.</text>
</comment>
<protein>
    <submittedName>
        <fullName evidence="1">Uncharacterized protein</fullName>
    </submittedName>
</protein>
<evidence type="ECO:0000313" key="2">
    <source>
        <dbReference type="Proteomes" id="UP001212997"/>
    </source>
</evidence>
<dbReference type="EMBL" id="JANAWD010000880">
    <property type="protein sequence ID" value="KAJ3475301.1"/>
    <property type="molecule type" value="Genomic_DNA"/>
</dbReference>
<dbReference type="Proteomes" id="UP001212997">
    <property type="component" value="Unassembled WGS sequence"/>
</dbReference>
<name>A0AAD5YAE4_9APHY</name>
<proteinExistence type="predicted"/>